<dbReference type="RefSeq" id="WP_144304626.1">
    <property type="nucleotide sequence ID" value="NZ_QMIE01000032.1"/>
</dbReference>
<comment type="caution">
    <text evidence="1">The sequence shown here is derived from an EMBL/GenBank/DDBJ whole genome shotgun (WGS) entry which is preliminary data.</text>
</comment>
<proteinExistence type="predicted"/>
<evidence type="ECO:0000313" key="1">
    <source>
        <dbReference type="EMBL" id="TVM13819.1"/>
    </source>
</evidence>
<gene>
    <name evidence="1" type="ORF">DPQ33_18115</name>
</gene>
<evidence type="ECO:0008006" key="3">
    <source>
        <dbReference type="Google" id="ProtNLM"/>
    </source>
</evidence>
<dbReference type="SUPFAM" id="SSF53448">
    <property type="entry name" value="Nucleotide-diphospho-sugar transferases"/>
    <property type="match status" value="1"/>
</dbReference>
<name>A0A7M3MAN3_9BACT</name>
<dbReference type="AlphaFoldDB" id="A0A7M3MAN3"/>
<dbReference type="InterPro" id="IPR003329">
    <property type="entry name" value="Cytidylyl_trans"/>
</dbReference>
<accession>A0A7M3MAN3</accession>
<dbReference type="Proteomes" id="UP000448292">
    <property type="component" value="Unassembled WGS sequence"/>
</dbReference>
<dbReference type="GO" id="GO:0008781">
    <property type="term" value="F:N-acylneuraminate cytidylyltransferase activity"/>
    <property type="evidence" value="ECO:0007669"/>
    <property type="project" value="TreeGrafter"/>
</dbReference>
<dbReference type="Gene3D" id="3.90.550.10">
    <property type="entry name" value="Spore Coat Polysaccharide Biosynthesis Protein SpsA, Chain A"/>
    <property type="match status" value="1"/>
</dbReference>
<dbReference type="PANTHER" id="PTHR21485">
    <property type="entry name" value="HAD SUPERFAMILY MEMBERS CMAS AND KDSC"/>
    <property type="match status" value="1"/>
</dbReference>
<reference evidence="1 2" key="1">
    <citation type="submission" date="2018-06" db="EMBL/GenBank/DDBJ databases">
        <title>Complete genome of Desulfovibrio indonesiensis P37SLT.</title>
        <authorList>
            <person name="Crispim J.S."/>
            <person name="Vidigal P.M.P."/>
            <person name="Silva L.C.F."/>
            <person name="Laguardia C.N."/>
            <person name="Araujo L.C."/>
            <person name="Dias R.S."/>
            <person name="Sousa M.P."/>
            <person name="Paula S.O."/>
            <person name="Silva C."/>
        </authorList>
    </citation>
    <scope>NUCLEOTIDE SEQUENCE [LARGE SCALE GENOMIC DNA]</scope>
    <source>
        <strain evidence="1 2">P37SLT</strain>
    </source>
</reference>
<protein>
    <recommendedName>
        <fullName evidence="3">Acylneuraminate cytidylyltransferase family protein</fullName>
    </recommendedName>
</protein>
<dbReference type="OrthoDB" id="9805604at2"/>
<evidence type="ECO:0000313" key="2">
    <source>
        <dbReference type="Proteomes" id="UP000448292"/>
    </source>
</evidence>
<dbReference type="EMBL" id="QMIE01000032">
    <property type="protein sequence ID" value="TVM13819.1"/>
    <property type="molecule type" value="Genomic_DNA"/>
</dbReference>
<organism evidence="1 2">
    <name type="scientific">Oceanidesulfovibrio indonesiensis</name>
    <dbReference type="NCBI Taxonomy" id="54767"/>
    <lineage>
        <taxon>Bacteria</taxon>
        <taxon>Pseudomonadati</taxon>
        <taxon>Thermodesulfobacteriota</taxon>
        <taxon>Desulfovibrionia</taxon>
        <taxon>Desulfovibrionales</taxon>
        <taxon>Desulfovibrionaceae</taxon>
        <taxon>Oceanidesulfovibrio</taxon>
    </lineage>
</organism>
<dbReference type="Pfam" id="PF02348">
    <property type="entry name" value="CTP_transf_3"/>
    <property type="match status" value="1"/>
</dbReference>
<keyword evidence="2" id="KW-1185">Reference proteome</keyword>
<dbReference type="InterPro" id="IPR050793">
    <property type="entry name" value="CMP-NeuNAc_synthase"/>
</dbReference>
<dbReference type="PANTHER" id="PTHR21485:SF3">
    <property type="entry name" value="N-ACYLNEURAMINATE CYTIDYLYLTRANSFERASE"/>
    <property type="match status" value="1"/>
</dbReference>
<sequence length="231" mass="26359">MGVTAFIPAKMTSRRLPKKNMCDLCGQPLLYYSVKLAQLCGAVDRVVVCSESEEVCRYAENLGAASIPRPEELSQDHVPNTSVLKWWYDLEVEKPKIVALLQPTHPLRHPDDLDCAARKMLQESPAVTDTCFAVVREDILLGVIRDDRFVPEFPLPRDKSREPARYRNTGSFYLLRPERTFLTGKPYGSRFGAHILQRPEFEVDIDEASDLEMARCLLQAHKKHFSYFDCA</sequence>
<dbReference type="InterPro" id="IPR029044">
    <property type="entry name" value="Nucleotide-diphossugar_trans"/>
</dbReference>